<dbReference type="WBParaSite" id="SMRG1_2630.1">
    <property type="protein sequence ID" value="SMRG1_2630.1"/>
    <property type="gene ID" value="SMRG1_2630"/>
</dbReference>
<dbReference type="PANTHER" id="PTHR10398">
    <property type="entry name" value="AFADIN"/>
    <property type="match status" value="1"/>
</dbReference>
<dbReference type="Proteomes" id="UP000050790">
    <property type="component" value="Unassembled WGS sequence"/>
</dbReference>
<accession>A0AA84ZDS7</accession>
<dbReference type="PROSITE" id="PS50106">
    <property type="entry name" value="PDZ"/>
    <property type="match status" value="1"/>
</dbReference>
<sequence>MLKLQKLIIDSRLVAISLSEYGEDLGIYVRGINPGSGASQAKPIHDNINNETNPLQFDKCLFTSQYLQIGDRLISVLILSKRRINGQLITGLTQDDALKLVSSTTDEVILTVIRYTKQDTEYSTSLIITATKSQLTSMADSESKVSDLQCIDCFLHESLLSNYKEFVKCDDSLGDIDNEQLLNVSINQHNTTLKILSEIINCLHSAYVNPAFIVQLFAHLLHRLNARLFNFIIGYDCEKNKLINNSTHISPIWGKCLHDWIHLCLSDWASAHGLSLATECYLQRISQDSTLRSFTQSKNDTKNNNNSSVTQLKHLQLPKPSCINNASSHTPPNVHIDMKLSIDTNCSNIRNIIHSDYNRKLKYQSNTIRQIINNSNGDKISDSFPNPPNDYNLLYKNRSVPTCTSNNNIYDEPSISEYNLCNESFLSASKPEKSGMGKLSPHTTFYQHHHKTNITNHGKFEQNALLTRPCHRPTEQSNSFDDRLTIPWFTQLSEVMTTSPVTSNDTQSILHKESISSRLLVNSSSAHSPSTTLSVYSSANQSSMVLIDPFTLNEFIHTSSLSSSTYKSGSTNCLEKKTALFIQNWIHN</sequence>
<dbReference type="InterPro" id="IPR028842">
    <property type="entry name" value="Afadin"/>
</dbReference>
<dbReference type="Gene3D" id="2.30.42.10">
    <property type="match status" value="1"/>
</dbReference>
<evidence type="ECO:0008006" key="5">
    <source>
        <dbReference type="Google" id="ProtNLM"/>
    </source>
</evidence>
<dbReference type="InterPro" id="IPR002710">
    <property type="entry name" value="Dilute_dom"/>
</dbReference>
<dbReference type="AlphaFoldDB" id="A0AA84ZDS7"/>
<protein>
    <recommendedName>
        <fullName evidence="5">PDZ domain-containing protein</fullName>
    </recommendedName>
</protein>
<dbReference type="InterPro" id="IPR001478">
    <property type="entry name" value="PDZ"/>
</dbReference>
<dbReference type="InterPro" id="IPR036034">
    <property type="entry name" value="PDZ_sf"/>
</dbReference>
<organism evidence="3 4">
    <name type="scientific">Schistosoma margrebowiei</name>
    <dbReference type="NCBI Taxonomy" id="48269"/>
    <lineage>
        <taxon>Eukaryota</taxon>
        <taxon>Metazoa</taxon>
        <taxon>Spiralia</taxon>
        <taxon>Lophotrochozoa</taxon>
        <taxon>Platyhelminthes</taxon>
        <taxon>Trematoda</taxon>
        <taxon>Digenea</taxon>
        <taxon>Strigeidida</taxon>
        <taxon>Schistosomatoidea</taxon>
        <taxon>Schistosomatidae</taxon>
        <taxon>Schistosoma</taxon>
    </lineage>
</organism>
<evidence type="ECO:0000313" key="3">
    <source>
        <dbReference type="Proteomes" id="UP000050790"/>
    </source>
</evidence>
<evidence type="ECO:0000259" key="1">
    <source>
        <dbReference type="PROSITE" id="PS50106"/>
    </source>
</evidence>
<reference evidence="4" key="1">
    <citation type="submission" date="2023-11" db="UniProtKB">
        <authorList>
            <consortium name="WormBaseParasite"/>
        </authorList>
    </citation>
    <scope>IDENTIFICATION</scope>
</reference>
<dbReference type="PROSITE" id="PS51126">
    <property type="entry name" value="DILUTE"/>
    <property type="match status" value="1"/>
</dbReference>
<dbReference type="PANTHER" id="PTHR10398:SF2">
    <property type="entry name" value="AFADIN"/>
    <property type="match status" value="1"/>
</dbReference>
<dbReference type="SUPFAM" id="SSF50156">
    <property type="entry name" value="PDZ domain-like"/>
    <property type="match status" value="1"/>
</dbReference>
<proteinExistence type="predicted"/>
<evidence type="ECO:0000259" key="2">
    <source>
        <dbReference type="PROSITE" id="PS51126"/>
    </source>
</evidence>
<dbReference type="CDD" id="cd00136">
    <property type="entry name" value="PDZ_canonical"/>
    <property type="match status" value="1"/>
</dbReference>
<name>A0AA84ZDS7_9TREM</name>
<evidence type="ECO:0000313" key="4">
    <source>
        <dbReference type="WBParaSite" id="SMRG1_2630.1"/>
    </source>
</evidence>
<feature type="domain" description="Dilute" evidence="2">
    <location>
        <begin position="106"/>
        <end position="344"/>
    </location>
</feature>
<dbReference type="GO" id="GO:0005911">
    <property type="term" value="C:cell-cell junction"/>
    <property type="evidence" value="ECO:0007669"/>
    <property type="project" value="InterPro"/>
</dbReference>
<feature type="domain" description="PDZ" evidence="1">
    <location>
        <begin position="1"/>
        <end position="116"/>
    </location>
</feature>